<dbReference type="OrthoDB" id="9805788at2"/>
<feature type="transmembrane region" description="Helical" evidence="10">
    <location>
        <begin position="51"/>
        <end position="68"/>
    </location>
</feature>
<keyword evidence="4 9" id="KW-0808">Transferase</keyword>
<feature type="transmembrane region" description="Helical" evidence="10">
    <location>
        <begin position="438"/>
        <end position="464"/>
    </location>
</feature>
<evidence type="ECO:0000256" key="6">
    <source>
        <dbReference type="ARBA" id="ARBA00022989"/>
    </source>
</evidence>
<feature type="transmembrane region" description="Helical" evidence="10">
    <location>
        <begin position="118"/>
        <end position="139"/>
    </location>
</feature>
<keyword evidence="6 10" id="KW-1133">Transmembrane helix</keyword>
<name>A0A1I5PNP5_9FIRM</name>
<evidence type="ECO:0000256" key="10">
    <source>
        <dbReference type="SAM" id="Phobius"/>
    </source>
</evidence>
<evidence type="ECO:0000256" key="3">
    <source>
        <dbReference type="ARBA" id="ARBA00022475"/>
    </source>
</evidence>
<accession>A0A1I5PNP5</accession>
<keyword evidence="12" id="KW-1185">Reference proteome</keyword>
<feature type="transmembrane region" description="Helical" evidence="10">
    <location>
        <begin position="80"/>
        <end position="98"/>
    </location>
</feature>
<feature type="transmembrane region" description="Helical" evidence="10">
    <location>
        <begin position="223"/>
        <end position="242"/>
    </location>
</feature>
<keyword evidence="7 9" id="KW-0472">Membrane</keyword>
<feature type="transmembrane region" description="Helical" evidence="10">
    <location>
        <begin position="6"/>
        <end position="23"/>
    </location>
</feature>
<dbReference type="PIRSF" id="PIRSF016636">
    <property type="entry name" value="AlgI_DltB"/>
    <property type="match status" value="1"/>
</dbReference>
<keyword evidence="5 10" id="KW-0812">Transmembrane</keyword>
<organism evidence="11 12">
    <name type="scientific">Butyrivibrio proteoclasticus</name>
    <dbReference type="NCBI Taxonomy" id="43305"/>
    <lineage>
        <taxon>Bacteria</taxon>
        <taxon>Bacillati</taxon>
        <taxon>Bacillota</taxon>
        <taxon>Clostridia</taxon>
        <taxon>Lachnospirales</taxon>
        <taxon>Lachnospiraceae</taxon>
        <taxon>Butyrivibrio</taxon>
    </lineage>
</organism>
<dbReference type="AlphaFoldDB" id="A0A1I5PNP5"/>
<dbReference type="GO" id="GO:0042121">
    <property type="term" value="P:alginic acid biosynthetic process"/>
    <property type="evidence" value="ECO:0007669"/>
    <property type="project" value="InterPro"/>
</dbReference>
<evidence type="ECO:0000256" key="2">
    <source>
        <dbReference type="ARBA" id="ARBA00010323"/>
    </source>
</evidence>
<dbReference type="PIRSF" id="PIRSF500217">
    <property type="entry name" value="AlgI"/>
    <property type="match status" value="1"/>
</dbReference>
<proteinExistence type="inferred from homology"/>
<dbReference type="InterPro" id="IPR051085">
    <property type="entry name" value="MB_O-acyltransferase"/>
</dbReference>
<feature type="transmembrane region" description="Helical" evidence="10">
    <location>
        <begin position="409"/>
        <end position="426"/>
    </location>
</feature>
<evidence type="ECO:0000256" key="9">
    <source>
        <dbReference type="PIRNR" id="PIRNR016636"/>
    </source>
</evidence>
<dbReference type="PANTHER" id="PTHR13285:SF23">
    <property type="entry name" value="TEICHOIC ACID D-ALANYLTRANSFERASE"/>
    <property type="match status" value="1"/>
</dbReference>
<dbReference type="InterPro" id="IPR024194">
    <property type="entry name" value="Ac/AlaTfrase_AlgI/DltB"/>
</dbReference>
<dbReference type="InterPro" id="IPR004299">
    <property type="entry name" value="MBOAT_fam"/>
</dbReference>
<evidence type="ECO:0000313" key="12">
    <source>
        <dbReference type="Proteomes" id="UP000182624"/>
    </source>
</evidence>
<evidence type="ECO:0000256" key="7">
    <source>
        <dbReference type="ARBA" id="ARBA00023136"/>
    </source>
</evidence>
<comment type="similarity">
    <text evidence="2 9">Belongs to the membrane-bound acyltransferase family.</text>
</comment>
<dbReference type="Proteomes" id="UP000182624">
    <property type="component" value="Unassembled WGS sequence"/>
</dbReference>
<evidence type="ECO:0000256" key="4">
    <source>
        <dbReference type="ARBA" id="ARBA00022679"/>
    </source>
</evidence>
<dbReference type="PANTHER" id="PTHR13285">
    <property type="entry name" value="ACYLTRANSFERASE"/>
    <property type="match status" value="1"/>
</dbReference>
<dbReference type="InterPro" id="IPR028362">
    <property type="entry name" value="AlgI"/>
</dbReference>
<dbReference type="GO" id="GO:0016746">
    <property type="term" value="F:acyltransferase activity"/>
    <property type="evidence" value="ECO:0007669"/>
    <property type="project" value="UniProtKB-KW"/>
</dbReference>
<reference evidence="12" key="1">
    <citation type="submission" date="2016-10" db="EMBL/GenBank/DDBJ databases">
        <authorList>
            <person name="Varghese N."/>
            <person name="Submissions S."/>
        </authorList>
    </citation>
    <scope>NUCLEOTIDE SEQUENCE [LARGE SCALE GENOMIC DNA]</scope>
    <source>
        <strain evidence="12">P18</strain>
    </source>
</reference>
<evidence type="ECO:0000256" key="8">
    <source>
        <dbReference type="ARBA" id="ARBA00023315"/>
    </source>
</evidence>
<dbReference type="EMBL" id="FOXO01000001">
    <property type="protein sequence ID" value="SFP35709.1"/>
    <property type="molecule type" value="Genomic_DNA"/>
</dbReference>
<evidence type="ECO:0000256" key="1">
    <source>
        <dbReference type="ARBA" id="ARBA00004651"/>
    </source>
</evidence>
<gene>
    <name evidence="11" type="ORF">SAMN04487928_10182</name>
</gene>
<sequence>MLFNSFIFILVFLPLTLSGYFFINRYSNKAAQILLFVMSLVFYGYNNPSYVFIIVGSIIANYILARYIAKEEKIRYRRVLLIVGLIFNIAIIGYFKYLSFIKWNVNYFFGTDFVINSVALPLGISFYTIQQISFLVDAYNDRKMTYSLREYALFVTFFPQLVAGPIVYHDELIPQYRDESKRKINYENLLAGIIWFILGLAKKVFIADCLGNGVSWGHENLEALSAIDAWILSFAYTFQIYFDFSGYSDMACGIAKMFNFSLPQNFNSPYKSLSIADFWKRWHMSLTRFLTRYIYIPLGGNRKGNLKTIFNIMVVFTVSGIWHGANYTFILWGILNGVLSIINRYTGRFAERIPKFIKWSVNFLTINFLWLLFGAKGLKEFAVMIKKMLSLNTHELAVSSEMLKSFNSYIRPDILMAMAFAICIFLPNNYVREKRMTYPAIVGAAALWVLCLLTLNRVSIFLYFNF</sequence>
<feature type="transmembrane region" description="Helical" evidence="10">
    <location>
        <begin position="189"/>
        <end position="211"/>
    </location>
</feature>
<evidence type="ECO:0000256" key="5">
    <source>
        <dbReference type="ARBA" id="ARBA00022692"/>
    </source>
</evidence>
<dbReference type="Pfam" id="PF03062">
    <property type="entry name" value="MBOAT"/>
    <property type="match status" value="1"/>
</dbReference>
<evidence type="ECO:0000313" key="11">
    <source>
        <dbReference type="EMBL" id="SFP35709.1"/>
    </source>
</evidence>
<feature type="transmembrane region" description="Helical" evidence="10">
    <location>
        <begin position="309"/>
        <end position="335"/>
    </location>
</feature>
<feature type="transmembrane region" description="Helical" evidence="10">
    <location>
        <begin position="356"/>
        <end position="375"/>
    </location>
</feature>
<protein>
    <submittedName>
        <fullName evidence="11">D-alanyl-lipoteichoic acid acyltransferase DltB, MBOAT superfamily</fullName>
    </submittedName>
</protein>
<keyword evidence="3 9" id="KW-1003">Cell membrane</keyword>
<dbReference type="GO" id="GO:0005886">
    <property type="term" value="C:plasma membrane"/>
    <property type="evidence" value="ECO:0007669"/>
    <property type="project" value="UniProtKB-SubCell"/>
</dbReference>
<comment type="subcellular location">
    <subcellularLocation>
        <location evidence="1">Cell membrane</location>
        <topology evidence="1">Multi-pass membrane protein</topology>
    </subcellularLocation>
</comment>
<keyword evidence="8 9" id="KW-0012">Acyltransferase</keyword>